<gene>
    <name evidence="1" type="ORF">RMN56_13105</name>
</gene>
<dbReference type="RefSeq" id="WP_313724056.1">
    <property type="nucleotide sequence ID" value="NZ_CP134876.1"/>
</dbReference>
<evidence type="ECO:0000313" key="2">
    <source>
        <dbReference type="Proteomes" id="UP001303001"/>
    </source>
</evidence>
<keyword evidence="2" id="KW-1185">Reference proteome</keyword>
<protein>
    <submittedName>
        <fullName evidence="1">Uncharacterized protein</fullName>
    </submittedName>
</protein>
<proteinExistence type="predicted"/>
<name>A0ABZ0A452_9ACTN</name>
<accession>A0ABZ0A452</accession>
<organism evidence="1 2">
    <name type="scientific">Micromonospora halotolerans</name>
    <dbReference type="NCBI Taxonomy" id="709879"/>
    <lineage>
        <taxon>Bacteria</taxon>
        <taxon>Bacillati</taxon>
        <taxon>Actinomycetota</taxon>
        <taxon>Actinomycetes</taxon>
        <taxon>Micromonosporales</taxon>
        <taxon>Micromonosporaceae</taxon>
        <taxon>Micromonospora</taxon>
    </lineage>
</organism>
<reference evidence="1 2" key="1">
    <citation type="submission" date="2023-09" db="EMBL/GenBank/DDBJ databases">
        <title>Micromonospora halotolerans DSM 45598 genome sequence.</title>
        <authorList>
            <person name="Mo P."/>
        </authorList>
    </citation>
    <scope>NUCLEOTIDE SEQUENCE [LARGE SCALE GENOMIC DNA]</scope>
    <source>
        <strain evidence="1 2">DSM 45598</strain>
    </source>
</reference>
<evidence type="ECO:0000313" key="1">
    <source>
        <dbReference type="EMBL" id="WNM42200.1"/>
    </source>
</evidence>
<dbReference type="EMBL" id="CP134876">
    <property type="protein sequence ID" value="WNM42200.1"/>
    <property type="molecule type" value="Genomic_DNA"/>
</dbReference>
<sequence length="168" mass="19698">MSRRWHPKGKGWTRTLDYGSVVAWMRPHPAGLEVVVYTGDCWGWDETRGEVWHVLCPPHSWIPRHVQDKPHRIRWLLDEHDGSVLLARYKVRGLPAHRVGGRRGSDHPRLNSRRWVNMWPPPRKIVRALGESPDQLRYRPRPDTSLFPARIEQSFAEALRLVAEEESQ</sequence>
<dbReference type="Proteomes" id="UP001303001">
    <property type="component" value="Chromosome"/>
</dbReference>